<dbReference type="Pfam" id="PF06713">
    <property type="entry name" value="bPH_4"/>
    <property type="match status" value="1"/>
</dbReference>
<dbReference type="OrthoDB" id="2436858at2"/>
<dbReference type="RefSeq" id="WP_147207735.1">
    <property type="nucleotide sequence ID" value="NZ_BJYM01000001.1"/>
</dbReference>
<reference evidence="2 3" key="1">
    <citation type="submission" date="2019-07" db="EMBL/GenBank/DDBJ databases">
        <title>Whole genome shotgun sequence of Oceanobacillus sojae NBRC 105379.</title>
        <authorList>
            <person name="Hosoyama A."/>
            <person name="Uohara A."/>
            <person name="Ohji S."/>
            <person name="Ichikawa N."/>
        </authorList>
    </citation>
    <scope>NUCLEOTIDE SEQUENCE [LARGE SCALE GENOMIC DNA]</scope>
    <source>
        <strain evidence="2 3">NBRC 105379</strain>
    </source>
</reference>
<gene>
    <name evidence="2" type="ORF">OSO01_00480</name>
</gene>
<dbReference type="AlphaFoldDB" id="A0A511ZCZ3"/>
<evidence type="ECO:0000259" key="1">
    <source>
        <dbReference type="Pfam" id="PF06713"/>
    </source>
</evidence>
<protein>
    <recommendedName>
        <fullName evidence="1">Uncharacterized protein YyaB-like PH domain-containing protein</fullName>
    </recommendedName>
</protein>
<evidence type="ECO:0000313" key="2">
    <source>
        <dbReference type="EMBL" id="GEN85309.1"/>
    </source>
</evidence>
<keyword evidence="3" id="KW-1185">Reference proteome</keyword>
<dbReference type="GO" id="GO:0030153">
    <property type="term" value="P:bacteriocin immunity"/>
    <property type="evidence" value="ECO:0007669"/>
    <property type="project" value="InterPro"/>
</dbReference>
<sequence>MLFHLNYVLSPKYLYIRGGPFSVRIRYENITKIKKNKSNYSWLSPTLFKARGLLHACLWTLGV</sequence>
<dbReference type="Proteomes" id="UP000321558">
    <property type="component" value="Unassembled WGS sequence"/>
</dbReference>
<comment type="caution">
    <text evidence="2">The sequence shown here is derived from an EMBL/GenBank/DDBJ whole genome shotgun (WGS) entry which is preliminary data.</text>
</comment>
<name>A0A511ZCZ3_9BACI</name>
<dbReference type="InterPro" id="IPR009589">
    <property type="entry name" value="PH_YyaB-like"/>
</dbReference>
<evidence type="ECO:0000313" key="3">
    <source>
        <dbReference type="Proteomes" id="UP000321558"/>
    </source>
</evidence>
<proteinExistence type="predicted"/>
<dbReference type="EMBL" id="BJYM01000001">
    <property type="protein sequence ID" value="GEN85309.1"/>
    <property type="molecule type" value="Genomic_DNA"/>
</dbReference>
<feature type="domain" description="Uncharacterized protein YyaB-like PH" evidence="1">
    <location>
        <begin position="6"/>
        <end position="45"/>
    </location>
</feature>
<organism evidence="2 3">
    <name type="scientific">Oceanobacillus sojae</name>
    <dbReference type="NCBI Taxonomy" id="582851"/>
    <lineage>
        <taxon>Bacteria</taxon>
        <taxon>Bacillati</taxon>
        <taxon>Bacillota</taxon>
        <taxon>Bacilli</taxon>
        <taxon>Bacillales</taxon>
        <taxon>Bacillaceae</taxon>
        <taxon>Oceanobacillus</taxon>
    </lineage>
</organism>
<accession>A0A511ZCZ3</accession>